<protein>
    <submittedName>
        <fullName evidence="4">Ureidoglycolate lyase</fullName>
        <ecNumber evidence="4">4.3.2.3</ecNumber>
    </submittedName>
</protein>
<keyword evidence="4" id="KW-0456">Lyase</keyword>
<dbReference type="FunFam" id="3.90.850.10:FF:000002">
    <property type="entry name" value="2-hydroxyhepta-2,4-diene-1,7-dioate isomerase"/>
    <property type="match status" value="1"/>
</dbReference>
<dbReference type="PANTHER" id="PTHR42796">
    <property type="entry name" value="FUMARYLACETOACETATE HYDROLASE DOMAIN-CONTAINING PROTEIN 2A-RELATED"/>
    <property type="match status" value="1"/>
</dbReference>
<dbReference type="Pfam" id="PF01557">
    <property type="entry name" value="FAA_hydrolase"/>
    <property type="match status" value="1"/>
</dbReference>
<dbReference type="PANTHER" id="PTHR42796:SF4">
    <property type="entry name" value="FUMARYLACETOACETATE HYDROLASE DOMAIN-CONTAINING PROTEIN 2A"/>
    <property type="match status" value="1"/>
</dbReference>
<dbReference type="AlphaFoldDB" id="A0A517QZV9"/>
<keyword evidence="2" id="KW-0479">Metal-binding</keyword>
<dbReference type="GO" id="GO:0019752">
    <property type="term" value="P:carboxylic acid metabolic process"/>
    <property type="evidence" value="ECO:0007669"/>
    <property type="project" value="UniProtKB-ARBA"/>
</dbReference>
<accession>A0A517QZV9</accession>
<gene>
    <name evidence="4" type="ORF">Pan189_15430</name>
</gene>
<evidence type="ECO:0000259" key="3">
    <source>
        <dbReference type="Pfam" id="PF01557"/>
    </source>
</evidence>
<reference evidence="4 5" key="1">
    <citation type="submission" date="2019-02" db="EMBL/GenBank/DDBJ databases">
        <title>Deep-cultivation of Planctomycetes and their phenomic and genomic characterization uncovers novel biology.</title>
        <authorList>
            <person name="Wiegand S."/>
            <person name="Jogler M."/>
            <person name="Boedeker C."/>
            <person name="Pinto D."/>
            <person name="Vollmers J."/>
            <person name="Rivas-Marin E."/>
            <person name="Kohn T."/>
            <person name="Peeters S.H."/>
            <person name="Heuer A."/>
            <person name="Rast P."/>
            <person name="Oberbeckmann S."/>
            <person name="Bunk B."/>
            <person name="Jeske O."/>
            <person name="Meyerdierks A."/>
            <person name="Storesund J.E."/>
            <person name="Kallscheuer N."/>
            <person name="Luecker S."/>
            <person name="Lage O.M."/>
            <person name="Pohl T."/>
            <person name="Merkel B.J."/>
            <person name="Hornburger P."/>
            <person name="Mueller R.-W."/>
            <person name="Bruemmer F."/>
            <person name="Labrenz M."/>
            <person name="Spormann A.M."/>
            <person name="Op den Camp H."/>
            <person name="Overmann J."/>
            <person name="Amann R."/>
            <person name="Jetten M.S.M."/>
            <person name="Mascher T."/>
            <person name="Medema M.H."/>
            <person name="Devos D.P."/>
            <person name="Kaster A.-K."/>
            <person name="Ovreas L."/>
            <person name="Rohde M."/>
            <person name="Galperin M.Y."/>
            <person name="Jogler C."/>
        </authorList>
    </citation>
    <scope>NUCLEOTIDE SEQUENCE [LARGE SCALE GENOMIC DNA]</scope>
    <source>
        <strain evidence="4 5">Pan189</strain>
    </source>
</reference>
<dbReference type="EMBL" id="CP036268">
    <property type="protein sequence ID" value="QDT37171.1"/>
    <property type="molecule type" value="Genomic_DNA"/>
</dbReference>
<dbReference type="GO" id="GO:0016853">
    <property type="term" value="F:isomerase activity"/>
    <property type="evidence" value="ECO:0007669"/>
    <property type="project" value="UniProtKB-ARBA"/>
</dbReference>
<dbReference type="SUPFAM" id="SSF56529">
    <property type="entry name" value="FAH"/>
    <property type="match status" value="1"/>
</dbReference>
<evidence type="ECO:0000256" key="2">
    <source>
        <dbReference type="ARBA" id="ARBA00022723"/>
    </source>
</evidence>
<dbReference type="EC" id="4.3.2.3" evidence="4"/>
<proteinExistence type="inferred from homology"/>
<dbReference type="KEGG" id="svp:Pan189_15430"/>
<evidence type="ECO:0000256" key="1">
    <source>
        <dbReference type="ARBA" id="ARBA00010211"/>
    </source>
</evidence>
<dbReference type="GO" id="GO:0050385">
    <property type="term" value="F:ureidoglycolate lyase activity"/>
    <property type="evidence" value="ECO:0007669"/>
    <property type="project" value="UniProtKB-EC"/>
</dbReference>
<feature type="domain" description="Fumarylacetoacetase-like C-terminal" evidence="3">
    <location>
        <begin position="80"/>
        <end position="287"/>
    </location>
</feature>
<dbReference type="InterPro" id="IPR036663">
    <property type="entry name" value="Fumarylacetoacetase_C_sf"/>
</dbReference>
<comment type="similarity">
    <text evidence="1">Belongs to the FAH family.</text>
</comment>
<dbReference type="GO" id="GO:0046872">
    <property type="term" value="F:metal ion binding"/>
    <property type="evidence" value="ECO:0007669"/>
    <property type="project" value="UniProtKB-KW"/>
</dbReference>
<dbReference type="Gene3D" id="3.90.850.10">
    <property type="entry name" value="Fumarylacetoacetase-like, C-terminal domain"/>
    <property type="match status" value="1"/>
</dbReference>
<name>A0A517QZV9_9PLAN</name>
<dbReference type="InterPro" id="IPR051121">
    <property type="entry name" value="FAH"/>
</dbReference>
<dbReference type="InterPro" id="IPR011234">
    <property type="entry name" value="Fumarylacetoacetase-like_C"/>
</dbReference>
<sequence length="291" mass="30972">MRLATIHADEGTQAVGVDLSQDEPRFVRLRDEDLGSRPSMIDILSEPDGLHRAESAFNAGRAAGDFVEGRLAAPVPLPGKVLCIGLNYRDHAVETGAEIPSEPVCFVKFSSCVIGPGDPIVLPRVSSKVDFEAELVVVIGKRGKHISKESAFEHVAGYTIGHDVSARDWQKGRPGGQWTLGKNPDSFAPLGPYLVTPDEVGDPHALDVTLSLNGQTMQSGSTKEFIFGIDELIAHVSQLITLEPGDVIFTGTPPGVGDARTPPVYLQGGDHVEISIDDLGTLSNPVVAEPD</sequence>
<dbReference type="OrthoDB" id="9805307at2"/>
<evidence type="ECO:0000313" key="4">
    <source>
        <dbReference type="EMBL" id="QDT37171.1"/>
    </source>
</evidence>
<dbReference type="Proteomes" id="UP000317318">
    <property type="component" value="Chromosome"/>
</dbReference>
<dbReference type="RefSeq" id="WP_145363310.1">
    <property type="nucleotide sequence ID" value="NZ_CP036268.1"/>
</dbReference>
<keyword evidence="5" id="KW-1185">Reference proteome</keyword>
<organism evidence="4 5">
    <name type="scientific">Stratiformator vulcanicus</name>
    <dbReference type="NCBI Taxonomy" id="2527980"/>
    <lineage>
        <taxon>Bacteria</taxon>
        <taxon>Pseudomonadati</taxon>
        <taxon>Planctomycetota</taxon>
        <taxon>Planctomycetia</taxon>
        <taxon>Planctomycetales</taxon>
        <taxon>Planctomycetaceae</taxon>
        <taxon>Stratiformator</taxon>
    </lineage>
</organism>
<evidence type="ECO:0000313" key="5">
    <source>
        <dbReference type="Proteomes" id="UP000317318"/>
    </source>
</evidence>